<feature type="transmembrane region" description="Helical" evidence="1">
    <location>
        <begin position="137"/>
        <end position="158"/>
    </location>
</feature>
<evidence type="ECO:0000313" key="2">
    <source>
        <dbReference type="EMBL" id="MFD2115707.1"/>
    </source>
</evidence>
<feature type="transmembrane region" description="Helical" evidence="1">
    <location>
        <begin position="209"/>
        <end position="228"/>
    </location>
</feature>
<keyword evidence="1" id="KW-0812">Transmembrane</keyword>
<feature type="transmembrane region" description="Helical" evidence="1">
    <location>
        <begin position="170"/>
        <end position="189"/>
    </location>
</feature>
<feature type="transmembrane region" description="Helical" evidence="1">
    <location>
        <begin position="110"/>
        <end position="131"/>
    </location>
</feature>
<evidence type="ECO:0000256" key="1">
    <source>
        <dbReference type="SAM" id="Phobius"/>
    </source>
</evidence>
<protein>
    <recommendedName>
        <fullName evidence="4">ABC transporter permease</fullName>
    </recommendedName>
</protein>
<keyword evidence="3" id="KW-1185">Reference proteome</keyword>
<sequence length="242" mass="27729">MSTWRGAWMLLKHDMKSSGSSIVFIIAFLLYLTLMLVPFLVGAIKNQSSDQYNWIIDLLYITVLLTSLSAVGGRLKWLGWLTTPFSEKIVVWRTLPITSEQITVFRIMQLFIVAFSSQLVFYMILVAAMIIMKVEVVFLQLFLFACFWFCIGLMINFVTIYLELVKSAKVYSIGFYGFAIVQVVVILVLGIVRKSSLVLTTLALPTRELWIYSTVALIVLSAIYLLGWQMISRKMRERSFIV</sequence>
<comment type="caution">
    <text evidence="2">The sequence shown here is derived from an EMBL/GenBank/DDBJ whole genome shotgun (WGS) entry which is preliminary data.</text>
</comment>
<keyword evidence="1" id="KW-1133">Transmembrane helix</keyword>
<reference evidence="3" key="1">
    <citation type="journal article" date="2019" name="Int. J. Syst. Evol. Microbiol.">
        <title>The Global Catalogue of Microorganisms (GCM) 10K type strain sequencing project: providing services to taxonomists for standard genome sequencing and annotation.</title>
        <authorList>
            <consortium name="The Broad Institute Genomics Platform"/>
            <consortium name="The Broad Institute Genome Sequencing Center for Infectious Disease"/>
            <person name="Wu L."/>
            <person name="Ma J."/>
        </authorList>
    </citation>
    <scope>NUCLEOTIDE SEQUENCE [LARGE SCALE GENOMIC DNA]</scope>
    <source>
        <strain evidence="3">GH52</strain>
    </source>
</reference>
<dbReference type="Proteomes" id="UP001597362">
    <property type="component" value="Unassembled WGS sequence"/>
</dbReference>
<evidence type="ECO:0008006" key="4">
    <source>
        <dbReference type="Google" id="ProtNLM"/>
    </source>
</evidence>
<keyword evidence="1" id="KW-0472">Membrane</keyword>
<dbReference type="EMBL" id="JBHUHO010000024">
    <property type="protein sequence ID" value="MFD2115707.1"/>
    <property type="molecule type" value="Genomic_DNA"/>
</dbReference>
<organism evidence="2 3">
    <name type="scientific">Paenibacillus yanchengensis</name>
    <dbReference type="NCBI Taxonomy" id="2035833"/>
    <lineage>
        <taxon>Bacteria</taxon>
        <taxon>Bacillati</taxon>
        <taxon>Bacillota</taxon>
        <taxon>Bacilli</taxon>
        <taxon>Bacillales</taxon>
        <taxon>Paenibacillaceae</taxon>
        <taxon>Paenibacillus</taxon>
    </lineage>
</organism>
<gene>
    <name evidence="2" type="ORF">ACFSJH_08200</name>
</gene>
<feature type="transmembrane region" description="Helical" evidence="1">
    <location>
        <begin position="21"/>
        <end position="40"/>
    </location>
</feature>
<proteinExistence type="predicted"/>
<feature type="transmembrane region" description="Helical" evidence="1">
    <location>
        <begin position="52"/>
        <end position="71"/>
    </location>
</feature>
<evidence type="ECO:0000313" key="3">
    <source>
        <dbReference type="Proteomes" id="UP001597362"/>
    </source>
</evidence>
<dbReference type="RefSeq" id="WP_377771134.1">
    <property type="nucleotide sequence ID" value="NZ_JBHUHO010000024.1"/>
</dbReference>
<accession>A0ABW4YJB6</accession>
<name>A0ABW4YJB6_9BACL</name>